<dbReference type="Proteomes" id="UP000831701">
    <property type="component" value="Chromosome 6"/>
</dbReference>
<sequence length="399" mass="43725">MSTVRSALSAQGKKIHFNETQLNTIGSDMKELTERQAELQSTVVTQVNHLTAQLQLIIARLEDLTSPKPASPVPDQATTSLAPPPASPRPVRPSRTGEIFGRFWSSESSLTEVPGPTSDDHTDPSKVPRCYHDLREAFNKVKATSLPPHRHWDCAIDLLSGAPIPRPGCMPSLDMRGRPWSNTSKHHSSLASSAPLHRRPERGPLSARRMAHSGRVSITVLSLPRHLAPVLTMPEPKMQFVVEVDAAKLRRQEPGAVGGHPSPRMWLKTSHLVLSFARSKASRQARMGLLQPLLVPHRPWSHITLDFVMGLPPSQASSSPNNEKEMTVPSAHALLKLPRSLRVHPTFHVSKLKPVRKSPLVLLSKPPPPLKMVDGRPVYMVKKLLAVRGAGGGSSWSTG</sequence>
<name>A0ACB8WTS1_9TELE</name>
<accession>A0ACB8WTS1</accession>
<gene>
    <name evidence="1" type="ORF">L3Q82_024027</name>
</gene>
<evidence type="ECO:0000313" key="1">
    <source>
        <dbReference type="EMBL" id="KAI3371427.1"/>
    </source>
</evidence>
<comment type="caution">
    <text evidence="1">The sequence shown here is derived from an EMBL/GenBank/DDBJ whole genome shotgun (WGS) entry which is preliminary data.</text>
</comment>
<organism evidence="1 2">
    <name type="scientific">Scortum barcoo</name>
    <name type="common">barcoo grunter</name>
    <dbReference type="NCBI Taxonomy" id="214431"/>
    <lineage>
        <taxon>Eukaryota</taxon>
        <taxon>Metazoa</taxon>
        <taxon>Chordata</taxon>
        <taxon>Craniata</taxon>
        <taxon>Vertebrata</taxon>
        <taxon>Euteleostomi</taxon>
        <taxon>Actinopterygii</taxon>
        <taxon>Neopterygii</taxon>
        <taxon>Teleostei</taxon>
        <taxon>Neoteleostei</taxon>
        <taxon>Acanthomorphata</taxon>
        <taxon>Eupercaria</taxon>
        <taxon>Centrarchiformes</taxon>
        <taxon>Terapontoidei</taxon>
        <taxon>Terapontidae</taxon>
        <taxon>Scortum</taxon>
    </lineage>
</organism>
<reference evidence="1" key="1">
    <citation type="submission" date="2022-04" db="EMBL/GenBank/DDBJ databases">
        <title>Jade perch genome.</title>
        <authorList>
            <person name="Chao B."/>
        </authorList>
    </citation>
    <scope>NUCLEOTIDE SEQUENCE</scope>
    <source>
        <strain evidence="1">CB-2022</strain>
    </source>
</reference>
<proteinExistence type="predicted"/>
<keyword evidence="2" id="KW-1185">Reference proteome</keyword>
<feature type="non-terminal residue" evidence="1">
    <location>
        <position position="399"/>
    </location>
</feature>
<protein>
    <submittedName>
        <fullName evidence="1">Uncharacterized protein</fullName>
    </submittedName>
</protein>
<dbReference type="EMBL" id="CM041536">
    <property type="protein sequence ID" value="KAI3371427.1"/>
    <property type="molecule type" value="Genomic_DNA"/>
</dbReference>
<evidence type="ECO:0000313" key="2">
    <source>
        <dbReference type="Proteomes" id="UP000831701"/>
    </source>
</evidence>